<name>A0ACA9JX50_9GLOM</name>
<proteinExistence type="predicted"/>
<protein>
    <submittedName>
        <fullName evidence="1">15303_t:CDS:1</fullName>
    </submittedName>
</protein>
<dbReference type="EMBL" id="CAJVPW010000039">
    <property type="protein sequence ID" value="CAG8440651.1"/>
    <property type="molecule type" value="Genomic_DNA"/>
</dbReference>
<sequence>MHYIKTNQPKRVNYCDTSEETYINKHVIRYIERRFEIPIMHMDKKKQKEYILKELESGDYNEDDADELFDEIEYESKKLEEIESFAFDNILTDDEGPEELENKIVETESSAVCLAVMEEIPTEKKEELFANELEELGCTNLVKHMIKTQDTEPIKQPPYWLALNEQEFNEIQPDKAKVEKVQNFLVPMNI</sequence>
<evidence type="ECO:0000313" key="1">
    <source>
        <dbReference type="EMBL" id="CAG8440651.1"/>
    </source>
</evidence>
<evidence type="ECO:0000313" key="2">
    <source>
        <dbReference type="Proteomes" id="UP000789366"/>
    </source>
</evidence>
<keyword evidence="2" id="KW-1185">Reference proteome</keyword>
<organism evidence="1 2">
    <name type="scientific">Cetraspora pellucida</name>
    <dbReference type="NCBI Taxonomy" id="1433469"/>
    <lineage>
        <taxon>Eukaryota</taxon>
        <taxon>Fungi</taxon>
        <taxon>Fungi incertae sedis</taxon>
        <taxon>Mucoromycota</taxon>
        <taxon>Glomeromycotina</taxon>
        <taxon>Glomeromycetes</taxon>
        <taxon>Diversisporales</taxon>
        <taxon>Gigasporaceae</taxon>
        <taxon>Cetraspora</taxon>
    </lineage>
</organism>
<accession>A0ACA9JX50</accession>
<gene>
    <name evidence="1" type="ORF">SPELUC_LOCUS152</name>
</gene>
<comment type="caution">
    <text evidence="1">The sequence shown here is derived from an EMBL/GenBank/DDBJ whole genome shotgun (WGS) entry which is preliminary data.</text>
</comment>
<reference evidence="1" key="1">
    <citation type="submission" date="2021-06" db="EMBL/GenBank/DDBJ databases">
        <authorList>
            <person name="Kallberg Y."/>
            <person name="Tangrot J."/>
            <person name="Rosling A."/>
        </authorList>
    </citation>
    <scope>NUCLEOTIDE SEQUENCE</scope>
    <source>
        <strain evidence="1">28 12/20/2015</strain>
    </source>
</reference>
<dbReference type="Proteomes" id="UP000789366">
    <property type="component" value="Unassembled WGS sequence"/>
</dbReference>